<protein>
    <submittedName>
        <fullName evidence="2">Uncharacterized protein</fullName>
    </submittedName>
</protein>
<name>A0ABS0C954_9NOCA</name>
<organism evidence="2 3">
    <name type="scientific">Nocardia abscessus</name>
    <dbReference type="NCBI Taxonomy" id="120957"/>
    <lineage>
        <taxon>Bacteria</taxon>
        <taxon>Bacillati</taxon>
        <taxon>Actinomycetota</taxon>
        <taxon>Actinomycetes</taxon>
        <taxon>Mycobacteriales</taxon>
        <taxon>Nocardiaceae</taxon>
        <taxon>Nocardia</taxon>
    </lineage>
</organism>
<dbReference type="EMBL" id="JADLRE010000010">
    <property type="protein sequence ID" value="MBF6226331.1"/>
    <property type="molecule type" value="Genomic_DNA"/>
</dbReference>
<evidence type="ECO:0000256" key="1">
    <source>
        <dbReference type="SAM" id="MobiDB-lite"/>
    </source>
</evidence>
<evidence type="ECO:0000313" key="3">
    <source>
        <dbReference type="Proteomes" id="UP000807309"/>
    </source>
</evidence>
<reference evidence="2 3" key="1">
    <citation type="submission" date="2020-10" db="EMBL/GenBank/DDBJ databases">
        <title>Identification of Nocardia species via Next-generation sequencing and recognition of intraspecies genetic diversity.</title>
        <authorList>
            <person name="Li P."/>
            <person name="Li P."/>
            <person name="Lu B."/>
        </authorList>
    </citation>
    <scope>NUCLEOTIDE SEQUENCE [LARGE SCALE GENOMIC DNA]</scope>
    <source>
        <strain evidence="2 3">N-11</strain>
    </source>
</reference>
<sequence>MFVGTHPTKLSIDAEEAPTPTAMTDPACVGTADSAQGILFRGVRVAIAAVWNLIPATPMTFG</sequence>
<evidence type="ECO:0000313" key="2">
    <source>
        <dbReference type="EMBL" id="MBF6226331.1"/>
    </source>
</evidence>
<comment type="caution">
    <text evidence="2">The sequence shown here is derived from an EMBL/GenBank/DDBJ whole genome shotgun (WGS) entry which is preliminary data.</text>
</comment>
<dbReference type="RefSeq" id="WP_195033464.1">
    <property type="nucleotide sequence ID" value="NZ_JADLRE010000010.1"/>
</dbReference>
<keyword evidence="3" id="KW-1185">Reference proteome</keyword>
<gene>
    <name evidence="2" type="ORF">IU470_14620</name>
</gene>
<dbReference type="Proteomes" id="UP000807309">
    <property type="component" value="Unassembled WGS sequence"/>
</dbReference>
<feature type="region of interest" description="Disordered" evidence="1">
    <location>
        <begin position="1"/>
        <end position="23"/>
    </location>
</feature>
<accession>A0ABS0C954</accession>
<proteinExistence type="predicted"/>